<dbReference type="Proteomes" id="UP000654075">
    <property type="component" value="Unassembled WGS sequence"/>
</dbReference>
<gene>
    <name evidence="2" type="ORF">PGLA1383_LOCUS8219</name>
</gene>
<keyword evidence="1" id="KW-0732">Signal</keyword>
<evidence type="ECO:0000313" key="2">
    <source>
        <dbReference type="EMBL" id="CAE8589458.1"/>
    </source>
</evidence>
<dbReference type="AlphaFoldDB" id="A0A813DUW9"/>
<feature type="chain" id="PRO_5032806690" description="Secreted protein" evidence="1">
    <location>
        <begin position="22"/>
        <end position="124"/>
    </location>
</feature>
<accession>A0A813DUW9</accession>
<proteinExistence type="predicted"/>
<evidence type="ECO:0000256" key="1">
    <source>
        <dbReference type="SAM" id="SignalP"/>
    </source>
</evidence>
<dbReference type="EMBL" id="CAJNNV010003702">
    <property type="protein sequence ID" value="CAE8589458.1"/>
    <property type="molecule type" value="Genomic_DNA"/>
</dbReference>
<protein>
    <recommendedName>
        <fullName evidence="4">Secreted protein</fullName>
    </recommendedName>
</protein>
<organism evidence="2 3">
    <name type="scientific">Polarella glacialis</name>
    <name type="common">Dinoflagellate</name>
    <dbReference type="NCBI Taxonomy" id="89957"/>
    <lineage>
        <taxon>Eukaryota</taxon>
        <taxon>Sar</taxon>
        <taxon>Alveolata</taxon>
        <taxon>Dinophyceae</taxon>
        <taxon>Suessiales</taxon>
        <taxon>Suessiaceae</taxon>
        <taxon>Polarella</taxon>
    </lineage>
</organism>
<evidence type="ECO:0008006" key="4">
    <source>
        <dbReference type="Google" id="ProtNLM"/>
    </source>
</evidence>
<keyword evidence="3" id="KW-1185">Reference proteome</keyword>
<name>A0A813DUW9_POLGL</name>
<reference evidence="2" key="1">
    <citation type="submission" date="2021-02" db="EMBL/GenBank/DDBJ databases">
        <authorList>
            <person name="Dougan E. K."/>
            <person name="Rhodes N."/>
            <person name="Thang M."/>
            <person name="Chan C."/>
        </authorList>
    </citation>
    <scope>NUCLEOTIDE SEQUENCE</scope>
</reference>
<feature type="signal peptide" evidence="1">
    <location>
        <begin position="1"/>
        <end position="21"/>
    </location>
</feature>
<evidence type="ECO:0000313" key="3">
    <source>
        <dbReference type="Proteomes" id="UP000654075"/>
    </source>
</evidence>
<sequence>MSPWPCCAAFTPAMGTCLSAAALGQTPSSWRTRVTTTSPNTFLSATSHCLHVLATCFLPSPCSHLFSSSYVSSRPGHVFQALYHFRSIPLFGTQPDLEAGLIRLGCTPKRGSLAFGQSGLMLQQ</sequence>
<comment type="caution">
    <text evidence="2">The sequence shown here is derived from an EMBL/GenBank/DDBJ whole genome shotgun (WGS) entry which is preliminary data.</text>
</comment>